<evidence type="ECO:0000313" key="4">
    <source>
        <dbReference type="Proteomes" id="UP000005709"/>
    </source>
</evidence>
<dbReference type="STRING" id="824.CGRAC_1758"/>
<dbReference type="eggNOG" id="ENOG5033BCF">
    <property type="taxonomic scope" value="Bacteria"/>
</dbReference>
<organism evidence="3 4">
    <name type="scientific">Campylobacter gracilis RM3268</name>
    <dbReference type="NCBI Taxonomy" id="553220"/>
    <lineage>
        <taxon>Bacteria</taxon>
        <taxon>Pseudomonadati</taxon>
        <taxon>Campylobacterota</taxon>
        <taxon>Epsilonproteobacteria</taxon>
        <taxon>Campylobacterales</taxon>
        <taxon>Campylobacteraceae</taxon>
        <taxon>Campylobacter</taxon>
    </lineage>
</organism>
<keyword evidence="2" id="KW-0812">Transmembrane</keyword>
<feature type="compositionally biased region" description="Polar residues" evidence="1">
    <location>
        <begin position="91"/>
        <end position="128"/>
    </location>
</feature>
<feature type="transmembrane region" description="Helical" evidence="2">
    <location>
        <begin position="158"/>
        <end position="178"/>
    </location>
</feature>
<keyword evidence="2" id="KW-1133">Transmembrane helix</keyword>
<reference evidence="3 4" key="1">
    <citation type="submission" date="2009-07" db="EMBL/GenBank/DDBJ databases">
        <authorList>
            <person name="Madupu R."/>
            <person name="Sebastian Y."/>
            <person name="Durkin A.S."/>
            <person name="Torralba M."/>
            <person name="Methe B."/>
            <person name="Sutton G.G."/>
            <person name="Strausberg R.L."/>
            <person name="Nelson K.E."/>
        </authorList>
    </citation>
    <scope>NUCLEOTIDE SEQUENCE [LARGE SCALE GENOMIC DNA]</scope>
    <source>
        <strain evidence="3 4">RM3268</strain>
    </source>
</reference>
<dbReference type="EMBL" id="ACYG01000024">
    <property type="protein sequence ID" value="EEV17778.1"/>
    <property type="molecule type" value="Genomic_DNA"/>
</dbReference>
<dbReference type="Proteomes" id="UP000005709">
    <property type="component" value="Unassembled WGS sequence"/>
</dbReference>
<keyword evidence="2" id="KW-0472">Membrane</keyword>
<evidence type="ECO:0000256" key="2">
    <source>
        <dbReference type="SAM" id="Phobius"/>
    </source>
</evidence>
<evidence type="ECO:0000256" key="1">
    <source>
        <dbReference type="SAM" id="MobiDB-lite"/>
    </source>
</evidence>
<name>C8PI14_9BACT</name>
<sequence>MLLTVLTSFAFSHALHLFATQEGDRVAIYSYFYKNSPCMECEVLISTDGREILRTRTDKEGLASIRIPAKNFTIQIYGGAGHGAQMEFSAENFTPQDSGDPENSTPQNSDVSENPVPQNLNATKNFASKDSAPENIAPKENSKNDIQSMAFQSQSAEVPKIALCLALIFGFFGLMWLAKRARK</sequence>
<feature type="region of interest" description="Disordered" evidence="1">
    <location>
        <begin position="91"/>
        <end position="141"/>
    </location>
</feature>
<keyword evidence="4" id="KW-1185">Reference proteome</keyword>
<evidence type="ECO:0000313" key="3">
    <source>
        <dbReference type="EMBL" id="EEV17778.1"/>
    </source>
</evidence>
<proteinExistence type="predicted"/>
<accession>C8PI14</accession>
<dbReference type="AlphaFoldDB" id="C8PI14"/>
<comment type="caution">
    <text evidence="3">The sequence shown here is derived from an EMBL/GenBank/DDBJ whole genome shotgun (WGS) entry which is preliminary data.</text>
</comment>
<gene>
    <name evidence="3" type="ORF">CAMGR0001_0610</name>
</gene>
<protein>
    <submittedName>
        <fullName evidence="3">Uncharacterized protein</fullName>
    </submittedName>
</protein>